<dbReference type="SUPFAM" id="SSF53448">
    <property type="entry name" value="Nucleotide-diphospho-sugar transferases"/>
    <property type="match status" value="1"/>
</dbReference>
<dbReference type="EC" id="2.-.-.-" evidence="6"/>
<dbReference type="RefSeq" id="WP_172185858.1">
    <property type="nucleotide sequence ID" value="NZ_CAWPPK010000013.1"/>
</dbReference>
<keyword evidence="7" id="KW-1185">Reference proteome</keyword>
<comment type="similarity">
    <text evidence="2">Belongs to the glycosyltransferase 2 family.</text>
</comment>
<reference evidence="6 7" key="1">
    <citation type="journal article" date="2020" name="Sci. Rep.">
        <title>A novel cyanobacterial geosmin producer, revising GeoA distribution and dispersion patterns in Bacteria.</title>
        <authorList>
            <person name="Churro C."/>
            <person name="Semedo-Aguiar A.P."/>
            <person name="Silva A.D."/>
            <person name="Pereira-Leal J.B."/>
            <person name="Leite R.B."/>
        </authorList>
    </citation>
    <scope>NUCLEOTIDE SEQUENCE [LARGE SCALE GENOMIC DNA]</scope>
    <source>
        <strain evidence="6 7">IPMA8</strain>
    </source>
</reference>
<keyword evidence="4 6" id="KW-0808">Transferase</keyword>
<dbReference type="EMBL" id="SRRZ01000011">
    <property type="protein sequence ID" value="NQE33171.1"/>
    <property type="molecule type" value="Genomic_DNA"/>
</dbReference>
<dbReference type="InterPro" id="IPR029044">
    <property type="entry name" value="Nucleotide-diphossugar_trans"/>
</dbReference>
<dbReference type="Proteomes" id="UP000702425">
    <property type="component" value="Unassembled WGS sequence"/>
</dbReference>
<dbReference type="Gene3D" id="3.90.550.10">
    <property type="entry name" value="Spore Coat Polysaccharide Biosynthesis Protein SpsA, Chain A"/>
    <property type="match status" value="1"/>
</dbReference>
<keyword evidence="3" id="KW-0328">Glycosyltransferase</keyword>
<comment type="pathway">
    <text evidence="1">Cell wall biogenesis; cell wall polysaccharide biosynthesis.</text>
</comment>
<dbReference type="GO" id="GO:0016740">
    <property type="term" value="F:transferase activity"/>
    <property type="evidence" value="ECO:0007669"/>
    <property type="project" value="UniProtKB-KW"/>
</dbReference>
<evidence type="ECO:0000256" key="1">
    <source>
        <dbReference type="ARBA" id="ARBA00004776"/>
    </source>
</evidence>
<evidence type="ECO:0000256" key="2">
    <source>
        <dbReference type="ARBA" id="ARBA00006739"/>
    </source>
</evidence>
<comment type="caution">
    <text evidence="6">The sequence shown here is derived from an EMBL/GenBank/DDBJ whole genome shotgun (WGS) entry which is preliminary data.</text>
</comment>
<name>A0ABX2CSI0_9CYAN</name>
<sequence length="407" mass="46141">MPYPILDIEVTQPLPNLKISEEDTGIALVLRRKDKAVGLIMQPLAPNSVLSPEDLAKMIEREVGIKLLQEAIREELTPAQNGDRFPSLTVAICTKDRPENLARCLQHLLKLQTPIAGEKLYFEVLVIDNAPSDERTKELVDSLPGVRYAREQKPGLDFARNRALQEATGELLAFLDDDVTPDRQWLNGLMEAWAENPDAGGFTGLVLPYELVTEAQILFESRGGFRRGFEKIRYGQILPYNPLYPCGAGIFGAGCNMAFRRDVLLKLGGFDDALDTGAPLPGGGDLDIFYRVVRAGYLLVYEPRYLVFHQHRREYEKLRHQYWTWGLGFMAFVVKSYQTDPSQRSKLCWLVGWWFADQLNQLQKSVRGCHVLPPTMILAELWGGVVGLFGEYPRSLKRIEKMRQKFA</sequence>
<dbReference type="InterPro" id="IPR001173">
    <property type="entry name" value="Glyco_trans_2-like"/>
</dbReference>
<dbReference type="Pfam" id="PF00535">
    <property type="entry name" value="Glycos_transf_2"/>
    <property type="match status" value="1"/>
</dbReference>
<feature type="domain" description="Glycosyltransferase 2-like" evidence="5">
    <location>
        <begin position="89"/>
        <end position="201"/>
    </location>
</feature>
<gene>
    <name evidence="6" type="primary">mftF_3</name>
    <name evidence="6" type="ORF">E5S67_00889</name>
</gene>
<evidence type="ECO:0000259" key="5">
    <source>
        <dbReference type="Pfam" id="PF00535"/>
    </source>
</evidence>
<accession>A0ABX2CSI0</accession>
<organism evidence="6 7">
    <name type="scientific">Microcoleus asticus IPMA8</name>
    <dbReference type="NCBI Taxonomy" id="2563858"/>
    <lineage>
        <taxon>Bacteria</taxon>
        <taxon>Bacillati</taxon>
        <taxon>Cyanobacteriota</taxon>
        <taxon>Cyanophyceae</taxon>
        <taxon>Oscillatoriophycideae</taxon>
        <taxon>Oscillatoriales</taxon>
        <taxon>Microcoleaceae</taxon>
        <taxon>Microcoleus</taxon>
        <taxon>Microcoleus asticus</taxon>
    </lineage>
</organism>
<evidence type="ECO:0000256" key="4">
    <source>
        <dbReference type="ARBA" id="ARBA00022679"/>
    </source>
</evidence>
<dbReference type="PANTHER" id="PTHR43179:SF12">
    <property type="entry name" value="GALACTOFURANOSYLTRANSFERASE GLFT2"/>
    <property type="match status" value="1"/>
</dbReference>
<protein>
    <submittedName>
        <fullName evidence="6">Mycofactocin biosynthesis glycosyltransferase MftF</fullName>
        <ecNumber evidence="6">2.-.-.-</ecNumber>
    </submittedName>
</protein>
<evidence type="ECO:0000313" key="6">
    <source>
        <dbReference type="EMBL" id="NQE33171.1"/>
    </source>
</evidence>
<proteinExistence type="inferred from homology"/>
<evidence type="ECO:0000313" key="7">
    <source>
        <dbReference type="Proteomes" id="UP000702425"/>
    </source>
</evidence>
<evidence type="ECO:0000256" key="3">
    <source>
        <dbReference type="ARBA" id="ARBA00022676"/>
    </source>
</evidence>
<dbReference type="PANTHER" id="PTHR43179">
    <property type="entry name" value="RHAMNOSYLTRANSFERASE WBBL"/>
    <property type="match status" value="1"/>
</dbReference>